<dbReference type="AlphaFoldDB" id="A0A650CR40"/>
<keyword evidence="1" id="KW-1133">Transmembrane helix</keyword>
<sequence length="199" mass="22271">MKSVIILLLILGIGIIIANGVTNSLNTGDVLVYEVTITHGNQIYTYNYTFIINSINKDIVNFTVIIASFNNGTSITKNYIFPLSKLECLPYNGSMFNTMNLTFVGYEEFNGKNASVYSGYYHFSNLEIPIKAYYVNGILNYANGNYDNYSLQVSLINEYNNLQETFTQGSLTESNYIILAIVVVFIIIGVLLLIKIGKI</sequence>
<name>A0A650CR40_9CREN</name>
<dbReference type="KEGG" id="sazo:D1868_09080"/>
<evidence type="ECO:0000313" key="2">
    <source>
        <dbReference type="EMBL" id="QGR20122.1"/>
    </source>
</evidence>
<proteinExistence type="predicted"/>
<keyword evidence="3" id="KW-1185">Reference proteome</keyword>
<keyword evidence="1" id="KW-0472">Membrane</keyword>
<dbReference type="GeneID" id="42799220"/>
<evidence type="ECO:0000313" key="3">
    <source>
        <dbReference type="Proteomes" id="UP000423396"/>
    </source>
</evidence>
<dbReference type="RefSeq" id="WP_156007571.1">
    <property type="nucleotide sequence ID" value="NZ_CP045483.1"/>
</dbReference>
<dbReference type="Proteomes" id="UP000423396">
    <property type="component" value="Chromosome"/>
</dbReference>
<accession>A0A650CR40</accession>
<evidence type="ECO:0000256" key="1">
    <source>
        <dbReference type="SAM" id="Phobius"/>
    </source>
</evidence>
<protein>
    <submittedName>
        <fullName evidence="2">Uncharacterized protein</fullName>
    </submittedName>
</protein>
<organism evidence="2 3">
    <name type="scientific">Stygiolobus azoricus</name>
    <dbReference type="NCBI Taxonomy" id="41675"/>
    <lineage>
        <taxon>Archaea</taxon>
        <taxon>Thermoproteota</taxon>
        <taxon>Thermoprotei</taxon>
        <taxon>Sulfolobales</taxon>
        <taxon>Sulfolobaceae</taxon>
        <taxon>Stygiolobus</taxon>
    </lineage>
</organism>
<reference evidence="2 3" key="1">
    <citation type="submission" date="2019-10" db="EMBL/GenBank/DDBJ databases">
        <title>Genome Sequences from Six Type Strain Members of the Archaeal Family Sulfolobaceae: Acidianus ambivalens, Acidianus infernus, Metallosphaera prunae, Stygiolobus azoricus, Sulfolobus metallicus, and Sulfurisphaera ohwakuensis.</title>
        <authorList>
            <person name="Counts J.A."/>
            <person name="Kelly R.M."/>
        </authorList>
    </citation>
    <scope>NUCLEOTIDE SEQUENCE [LARGE SCALE GENOMIC DNA]</scope>
    <source>
        <strain evidence="2 3">FC6</strain>
    </source>
</reference>
<keyword evidence="1" id="KW-0812">Transmembrane</keyword>
<gene>
    <name evidence="2" type="ORF">D1868_09080</name>
</gene>
<feature type="transmembrane region" description="Helical" evidence="1">
    <location>
        <begin position="176"/>
        <end position="194"/>
    </location>
</feature>
<dbReference type="EMBL" id="CP045483">
    <property type="protein sequence ID" value="QGR20122.1"/>
    <property type="molecule type" value="Genomic_DNA"/>
</dbReference>